<dbReference type="PANTHER" id="PTHR13367:SF28">
    <property type="entry name" value="UBIQUITIN THIOESTERASE ZRANB1"/>
    <property type="match status" value="1"/>
</dbReference>
<feature type="compositionally biased region" description="Basic and acidic residues" evidence="8">
    <location>
        <begin position="3107"/>
        <end position="3119"/>
    </location>
</feature>
<gene>
    <name evidence="10" type="ORF">MACJ_001764</name>
</gene>
<evidence type="ECO:0000256" key="7">
    <source>
        <dbReference type="ARBA" id="ARBA00022837"/>
    </source>
</evidence>
<accession>A0A976MBD6</accession>
<dbReference type="InterPro" id="IPR027417">
    <property type="entry name" value="P-loop_NTPase"/>
</dbReference>
<dbReference type="GO" id="GO:0005737">
    <property type="term" value="C:cytoplasm"/>
    <property type="evidence" value="ECO:0007669"/>
    <property type="project" value="TreeGrafter"/>
</dbReference>
<reference evidence="10" key="1">
    <citation type="submission" date="2022-07" db="EMBL/GenBank/DDBJ databases">
        <title>Evaluation of T. orientalis genome assembly methods using nanopore sequencing and analysis of variation between genomes.</title>
        <authorList>
            <person name="Yam J."/>
            <person name="Micallef M.L."/>
            <person name="Liu M."/>
            <person name="Djordjevic S.P."/>
            <person name="Bogema D.R."/>
            <person name="Jenkins C."/>
        </authorList>
    </citation>
    <scope>NUCLEOTIDE SEQUENCE</scope>
    <source>
        <strain evidence="10">Fish Creek</strain>
    </source>
</reference>
<feature type="region of interest" description="Disordered" evidence="8">
    <location>
        <begin position="3509"/>
        <end position="3529"/>
    </location>
</feature>
<dbReference type="OrthoDB" id="2684236at2759"/>
<dbReference type="InterPro" id="IPR018247">
    <property type="entry name" value="EF_Hand_1_Ca_BS"/>
</dbReference>
<dbReference type="Pfam" id="PF12359">
    <property type="entry name" value="DUF3645"/>
    <property type="match status" value="1"/>
</dbReference>
<keyword evidence="5" id="KW-0378">Hydrolase</keyword>
<feature type="compositionally biased region" description="Basic and acidic residues" evidence="8">
    <location>
        <begin position="4024"/>
        <end position="4034"/>
    </location>
</feature>
<dbReference type="InterPro" id="IPR022099">
    <property type="entry name" value="DUF3638"/>
</dbReference>
<dbReference type="SUPFAM" id="SSF52540">
    <property type="entry name" value="P-loop containing nucleoside triphosphate hydrolases"/>
    <property type="match status" value="1"/>
</dbReference>
<dbReference type="GO" id="GO:0004843">
    <property type="term" value="F:cysteine-type deubiquitinase activity"/>
    <property type="evidence" value="ECO:0007669"/>
    <property type="project" value="UniProtKB-EC"/>
</dbReference>
<dbReference type="EC" id="3.4.19.12" evidence="2"/>
<comment type="catalytic activity">
    <reaction evidence="1">
        <text>Thiol-dependent hydrolysis of ester, thioester, amide, peptide and isopeptide bonds formed by the C-terminal Gly of ubiquitin (a 76-residue protein attached to proteins as an intracellular targeting signal).</text>
        <dbReference type="EC" id="3.4.19.12"/>
    </reaction>
</comment>
<protein>
    <recommendedName>
        <fullName evidence="2">ubiquitinyl hydrolase 1</fullName>
        <ecNumber evidence="2">3.4.19.12</ecNumber>
    </recommendedName>
</protein>
<feature type="domain" description="EF-hand" evidence="9">
    <location>
        <begin position="4500"/>
        <end position="4535"/>
    </location>
</feature>
<evidence type="ECO:0000256" key="6">
    <source>
        <dbReference type="ARBA" id="ARBA00022807"/>
    </source>
</evidence>
<dbReference type="InterPro" id="IPR002048">
    <property type="entry name" value="EF_hand_dom"/>
</dbReference>
<feature type="compositionally biased region" description="Acidic residues" evidence="8">
    <location>
        <begin position="4014"/>
        <end position="4023"/>
    </location>
</feature>
<dbReference type="InterPro" id="IPR051346">
    <property type="entry name" value="OTU_Deubiquitinase"/>
</dbReference>
<feature type="region of interest" description="Disordered" evidence="8">
    <location>
        <begin position="3095"/>
        <end position="3122"/>
    </location>
</feature>
<feature type="region of interest" description="Disordered" evidence="8">
    <location>
        <begin position="4007"/>
        <end position="4045"/>
    </location>
</feature>
<dbReference type="Pfam" id="PF12340">
    <property type="entry name" value="DUF3638"/>
    <property type="match status" value="1"/>
</dbReference>
<dbReference type="GO" id="GO:0005509">
    <property type="term" value="F:calcium ion binding"/>
    <property type="evidence" value="ECO:0007669"/>
    <property type="project" value="InterPro"/>
</dbReference>
<keyword evidence="3" id="KW-0645">Protease</keyword>
<evidence type="ECO:0000259" key="9">
    <source>
        <dbReference type="PROSITE" id="PS50222"/>
    </source>
</evidence>
<organism evidence="10 11">
    <name type="scientific">Theileria orientalis</name>
    <dbReference type="NCBI Taxonomy" id="68886"/>
    <lineage>
        <taxon>Eukaryota</taxon>
        <taxon>Sar</taxon>
        <taxon>Alveolata</taxon>
        <taxon>Apicomplexa</taxon>
        <taxon>Aconoidasida</taxon>
        <taxon>Piroplasmida</taxon>
        <taxon>Theileriidae</taxon>
        <taxon>Theileria</taxon>
    </lineage>
</organism>
<dbReference type="PANTHER" id="PTHR13367">
    <property type="entry name" value="UBIQUITIN THIOESTERASE"/>
    <property type="match status" value="1"/>
</dbReference>
<evidence type="ECO:0000256" key="1">
    <source>
        <dbReference type="ARBA" id="ARBA00000707"/>
    </source>
</evidence>
<evidence type="ECO:0000256" key="8">
    <source>
        <dbReference type="SAM" id="MobiDB-lite"/>
    </source>
</evidence>
<evidence type="ECO:0000256" key="2">
    <source>
        <dbReference type="ARBA" id="ARBA00012759"/>
    </source>
</evidence>
<feature type="region of interest" description="Disordered" evidence="8">
    <location>
        <begin position="1339"/>
        <end position="1361"/>
    </location>
</feature>
<dbReference type="EMBL" id="CP056068">
    <property type="protein sequence ID" value="UKJ90829.2"/>
    <property type="molecule type" value="Genomic_DNA"/>
</dbReference>
<dbReference type="InterPro" id="IPR022105">
    <property type="entry name" value="DUF3645"/>
</dbReference>
<dbReference type="InterPro" id="IPR009291">
    <property type="entry name" value="Vps62"/>
</dbReference>
<dbReference type="GO" id="GO:0071947">
    <property type="term" value="P:protein deubiquitination involved in ubiquitin-dependent protein catabolic process"/>
    <property type="evidence" value="ECO:0007669"/>
    <property type="project" value="TreeGrafter"/>
</dbReference>
<keyword evidence="7" id="KW-0106">Calcium</keyword>
<keyword evidence="4" id="KW-0833">Ubl conjugation pathway</keyword>
<dbReference type="GO" id="GO:0070530">
    <property type="term" value="F:K63-linked polyubiquitin modification-dependent protein binding"/>
    <property type="evidence" value="ECO:0007669"/>
    <property type="project" value="TreeGrafter"/>
</dbReference>
<dbReference type="Pfam" id="PF06101">
    <property type="entry name" value="Vps62"/>
    <property type="match status" value="1"/>
</dbReference>
<dbReference type="PROSITE" id="PS50222">
    <property type="entry name" value="EF_HAND_2"/>
    <property type="match status" value="1"/>
</dbReference>
<evidence type="ECO:0000256" key="4">
    <source>
        <dbReference type="ARBA" id="ARBA00022786"/>
    </source>
</evidence>
<dbReference type="Proteomes" id="UP000244803">
    <property type="component" value="Chromosome 2"/>
</dbReference>
<dbReference type="GO" id="GO:0005634">
    <property type="term" value="C:nucleus"/>
    <property type="evidence" value="ECO:0007669"/>
    <property type="project" value="TreeGrafter"/>
</dbReference>
<dbReference type="InterPro" id="IPR011992">
    <property type="entry name" value="EF-hand-dom_pair"/>
</dbReference>
<evidence type="ECO:0000256" key="3">
    <source>
        <dbReference type="ARBA" id="ARBA00022670"/>
    </source>
</evidence>
<evidence type="ECO:0000313" key="10">
    <source>
        <dbReference type="EMBL" id="UKJ90829.2"/>
    </source>
</evidence>
<name>A0A976MBD6_THEOR</name>
<proteinExistence type="predicted"/>
<feature type="compositionally biased region" description="Basic and acidic residues" evidence="8">
    <location>
        <begin position="1340"/>
        <end position="1359"/>
    </location>
</feature>
<keyword evidence="6" id="KW-0788">Thiol protease</keyword>
<sequence>MSWIWKEQSFMEQVCNEFLSFNLGTVVPAPLLSTSASLNAAVNYMVRIINKTLEKNGSLINAEVYKSILKSKEVISTTDSILWQHLQDAVTSAASGNYSLLYGFIFSMINRVRDLQEDEWILVPGGVLLSESTPAEQLSYAVHKSRGTGTYMFCVINTGGLGLKYHSYRVNKGIKLGTLQRDATLVLKDVKPESLLHSSFWFMLYRLLYVPSTHNYEILYTVLLPFLNNKSLPLNWRVDNLKTVKPALPTAQPAQDDGNKKLLIEAFTQLQESHESKQTKTESARSLSMEINKNLGGVWFDVPVNTYKPAMMIDALSALVEIILLQNGVEVPEVDLVFIMLQLSTCLLIYEEMEKLTVKDAPASLGHRSTVMFIQLSCKKLSMMAAESLLSESTKKKLIDIDEDSLTIELASHLSNSIYQTSGEEEVSTKMVSTSGGINTRKELYSLICYLVNSINKKLHELIPNQLLGMGKGSCTMDRKMCSIGNNFGLNFEFENFGKFRLDGANVNELAKGTVKSLLLLPVELTSVDYPVKDYTDVCKVLRECVQTCTILSNQRDAMPYTYAWRYQLIKHVILNLLPIPLPRKQPVEAQAVLIPGPPANGSDAGSVDQSPDVRVDFWNSMEILRETQLDLLRLLQLLARHLCSVFCSLVKTRPIEGEKSILLAAICSVTDAVVRKIAIDTPSYLSLFYSGKSDGPVGSFGFFLGNFANESSYYGLTDPMVVIVRNKVLEYFKSLEPAVDKYNILFTWENNMEISKGDEFLLQLLAVQMGFARNQEDIRKYYISESSEFSCIFPEFANLRDVAFLAKSIGWSQNSIPLSRYSLEDSTLKYTLNSNSTISVKMFGKSLKVGAIVTGNRRGVNVNYYRKMMKWFSGSSSKNITSAADPHNLTDIEINNETDVLHLSSFPDYGGKLGRRDSEILLQYLTASYVRIPLVTQFFSDEANLQALVSEELQKVVVASIFEPGTWQSSKIGFKLPQTAPVQSRDVLSTSLGLLYNEILNAPNCLLSSIEQMMNLTLQRDHQVYTGESSKLLLFITRLTVYISNYIKIIIEYNLDPTNATNRSKEEAEKPEVELLYDNLFYVPEIIVGAENLKELQVFQSRINKLLRESARVLTKRAIKAEQANEHNTAASAMAHVALIYNYLILLKSNSSSRCSTARDTSRTSASESPREDVDQLYIKLASCIFFVFVHHHFNVEHYTGIDAELEEDPLCLPDMEMFNIMQTSRNLLLNYFRTTKDVTTKMELLVKVVSQLSSTSAMSEPVRASHEEDLWQEILTPSPSGRFTKASAAQKAMIQLTNSSSDELEIDDVLLESFYVDEEFDDMAPGSWGFDSQVASGIKEETPSAQQQKEEKERQDKGLVGNTKTQVITKTNKALKQSKSLGKKMYRKLKKKGKTVEEVTPLDKYETWLKMKVMQHCDVEINFQTAEFSLKKNKLQLLGHWVNKYEHFVDIFGKVTNKTTIQSATVQLHKNRHWLRLTGREYDLIKWEPPEQQYQLTNKTPFKYSKPPKGLEWVTSVMEPFVSQYASKWSFYIDRDVVDGVNNSRNVTADSFYDDFDYVEEEALDSVMLYAQYTTDQYSMGGGYTMAMASGTSSVPVDEFYQSGMCKMVDYSGTYVPQAHEGLIRLATDTFNTISNVITDTASTITKLAGTSSSSKSKEASEKEKEKEKAAAKEKSVKSKIVNKEVYLTKSPPCVYVFDIVEVGRTWYRSLCYSSDVTMSFCSSIPRYITTTTTTTSLKKSNIVLGDPRDLSNTTTDESLLIIRHAATQQTTKESPREGARQKTCVEYEMLILPKLLNGLLPQVLLDEYQFWQNLKTSDLIGYPMSTVQRKKEKAKDKDLLATDPTEADTSVVEDLTKKNYLQVELVTIGPMDPSYFQQSDARALVSRRNKYTEEVYSLVNLQNTKDATIREFVTTLTRLDDLSHVLAWSLQTNLQASNVNPSNAFGSDVTPTKIDLIEYAKLGLTFRLDVTKANSNRYICDEYNGLYLNYGDVNASPLTSRLIRGLENSLLLSDDDGELYILVSTVRCPMRVYPNVPQSSVAAQTIYNYLLGLGWPELVYDGHNTNWLNNLDSRHYLYKVHTSRCFLFVPTSSSLLYLLMCRFLDRQYEQVCRLSSNMIFDQVQNDESILYWSIISRIDSNTDTHPDAYASRLHILLAANKQGITISKGINILTVSTNKFKKGLSTFKSIFSGQSKTASQSASAVHQTKDAVSYKDFGAQKEPPKESKESPRAGGDDDKIFINWVLHEQLCHYIHLNRLVSAGCKLSIDEELELLSLCQSYFSSMTLLSNRYYLLNTLKASNNALIREYVVSSDVELGVPSKPTVTNFDEIVDRSVIDKNLVIDAATSFTTMRYKKPHEMQSGPNSLEYIDKLLQKGVTISEFMMVYELLLGVFPLTTFPNETTHGWGAMLTRVISYKEKGAKNMMLSTLKVLCTNPGIAAHMPPCPEDLSKKKQFTAMFTRAHQPIHKFMGDLQRVFSRLEENKEITWDSTGRSVNRMEYVIKADPVIPKGTLTTPWMFRSYSTDYGRSEFSMKPATIMKTTITKELLRDMSNQLISDSLLHDVYTAATTTKTSDDDAYGFSEKNTLPIDLDKHWIMKYDVCKKYLERLKLEYQRYLKQQEQQLVQMSTFVGFDEHTIEKTLKGDKEQLTRGVTQLTTLKDRLLNLFKTDGQFIETSIKTVLQKSNSITPGTYTNWDGMAGTVGSEGKNSPTVGDRMSKLGGTMKTIMSSAVKGGLGQNMGLNIKNAIKSVKAGDEQLFPDLDYNDGNLAWSFVFGKLAGMENTITFEHLVECLVSSNGDQSLRYLNPFVSDTKEILSLVAAIMLTVNRRIHVAKCISLLLSILQAIRRFYNMLSSGAVASYGTQGGLVSTKEEEVNMLKCEIITSSKLLSEKLKVSRHYIRYEESLGIQFDPRLLLFEFNCGILLYKRQVELVQNFMKNAKSNSSCCHQMIMGEGKTTVVGPLLSLLLADGEKLFVQVCPNSLLEFTRATLRETFSAVIKKNVYTFKFTRFDKATPELYLKLLQAKQTRSVVIATPTSIKSLFLKVVYCFHKLESGELKQDMVRRVNNLHKKLVNIWNMTSTKVVDLAQTTAGGSKEKSKKSKDEKKEKTKDKAAQGASVALGSNNDYVYHRDVQLEMDMCLRILELFNNAVLLMDEIDLLLHPLKSELHWPMGQKVPISHLNNSEFQIRWLLPWHILRVLYPNPEQQMGKGEGQIYVRIRSCIEEAVANSYLSNFPHIILLSTKWYQNELLPLMVEWVYQFLRTKNLLTESYNEVYQYVVNKNVSSNLKTVKVLVFTREWLCSIFPHVIAKVNQVNYGILSLKQIEDGLSYNPNMPQTRKMLAVPFVGKGTPARDSEFSHPDVLIGFTILSTVYQGLRFSDFVLTIRSLCSNFYQEPGKTEFRPSYKLFNRWLNSVGYYSNETSRSTGSRNSYHYIRYLEEGASPSEAERKLVNGVATNAVGGVVNAAGAAVLNGTNGASLLNAAAQGYKKREKSGFSESLEDLFGSPKKSEETSNAVTHRVEEPSAEFETDRIWCLDGINVFDNEQLLALYQILKRSTLVMEYYLCKVLFPLAMEYCEMQMTATAQELGSSIMFPTRLGFSGTPSDLLPVEMNGCNFSPGVDGKMIAVTTDESVVSGPVLLPVGWDSDAIINMVANCPQKPLALIDTGALITNYTNYEVAKLLLVRGLSHVEGVVFLDDEDRQMILLRNKWTVTLLAHCGIPLQKRFSFYDQIHSTGQDIKQAARAIAYITIGPDMTFRDFAQGSWRMRGIGQGQTIKIIQPPEINQQITSVTNNKGVLGCICWLLIRGLLNEVRLGRLLIEQCVENIARKKSFQALIQDHLNIGGNVHLGAHVQLFREFRDFSIPNTFAPKVTLNRRILDFSARHQISHNQLHSITSFLNQHDITDDSAHTSNSTDFDISRSKVNVSGPAYSMSGHSSARTSNINQMNKLNQDLFALSDEDDIFETQDSMEVAPKQSHSREMNDYLGMEISIDDEFSMEAEHEQEMEVLEQEEEATQMREQMKEEEHTTEEELPVPHSYSRSDEDLVYWPLDSLIDSSAQLEFLRCRDFYLYRKDGNKYRLPFPEYVTISPNFYKIRWSEHTYRRMKNVLVVVDVCNDASNQIISQLTDFGQSPEQGLTANGAYGVKYGPQSNYPQGYATMAGSHYKPPSPFNAAPAGYNGTQPQYNAPLQPQQYNTTYQQNQQQPVVAETTIPQNVVYDVIKGYEALDTSKHAASTQGVAGLVMDIDTCLSILHAVDPEGPDEWELICEMVTSNLNKYRAQNKTNMIGIKDFLNCLKPLYSVDSTRKYIVVTLAEAEAIRAWLHKNKGTKTKIALRHLAAKFQPFDSSSVYAPKYFDKLQSLVGLQSRIVNSCLRFFNSEIQFSEAQIAILTTVFRNVSPQDRLMFYQNLRETRLVVQNIKVALSCCEILSKVFTSSAIDDFSMRLLGLRFQYLMDQKGGPSCLLSALKCDRMSFAHMERILSPNPQKPIAKSPEMKAFFTMVDTDCDGVISLEDLQNIYEEPSKPSITKIIASVQFTVVKYKQIRLVASCGTLAAFTAKRLTHVKSETVVTSQYFVLLNLKPVSSTQGSTLGYNAALSSVNPDSIHINVLMLIRGSGIELFTKQPSDFRMVWKDAREPSLALWEPEAPEGYTSLGLVASTGNKPPRSSVHCVPKKWLESAEKYETFALEGLSERDEPLELAVFLAEGVLSLGQPRRLLHDNFALQQDFFDATNIPAVLQL</sequence>
<dbReference type="PROSITE" id="PS00018">
    <property type="entry name" value="EF_HAND_1"/>
    <property type="match status" value="1"/>
</dbReference>
<evidence type="ECO:0000256" key="5">
    <source>
        <dbReference type="ARBA" id="ARBA00022801"/>
    </source>
</evidence>
<evidence type="ECO:0000313" key="11">
    <source>
        <dbReference type="Proteomes" id="UP000244803"/>
    </source>
</evidence>
<dbReference type="SUPFAM" id="SSF47473">
    <property type="entry name" value="EF-hand"/>
    <property type="match status" value="1"/>
</dbReference>